<proteinExistence type="inferred from homology"/>
<dbReference type="InterPro" id="IPR000652">
    <property type="entry name" value="Triosephosphate_isomerase"/>
</dbReference>
<dbReference type="RefSeq" id="WP_138325505.1">
    <property type="nucleotide sequence ID" value="NZ_VCDI01000002.1"/>
</dbReference>
<sequence>MSGTGSPLIGVSLKMYMGLERTRGWMTELAAMVGTLPLIPYELFVIPSFLSIGDAVRILDNTGVGVGAQDVFWEDSGAYTGEVSAPMLAEAGCSYVEIGHAERRALFGETDADVALKVKASVRAGLVPVLCVGEVVEGDPGAAVDACALQLDAALDGIPSDSDLVIAYEPVWAIGAQQPASPPFIRDVARGLRQHLASFPNASLIYGGSAGPGLLGKLEGTVDGLFLGRFAHDIGALHDVLMEAGLAANNCE</sequence>
<dbReference type="InterPro" id="IPR035990">
    <property type="entry name" value="TIM_sf"/>
</dbReference>
<keyword evidence="3" id="KW-0312">Gluconeogenesis</keyword>
<dbReference type="UniPathway" id="UPA00109">
    <property type="reaction ID" value="UER00189"/>
</dbReference>
<dbReference type="InterPro" id="IPR013785">
    <property type="entry name" value="Aldolase_TIM"/>
</dbReference>
<evidence type="ECO:0000256" key="2">
    <source>
        <dbReference type="ARBA" id="ARBA00023235"/>
    </source>
</evidence>
<dbReference type="GO" id="GO:0005829">
    <property type="term" value="C:cytosol"/>
    <property type="evidence" value="ECO:0007669"/>
    <property type="project" value="TreeGrafter"/>
</dbReference>
<dbReference type="CDD" id="cd00311">
    <property type="entry name" value="TIM"/>
    <property type="match status" value="1"/>
</dbReference>
<comment type="pathway">
    <text evidence="3">Carbohydrate degradation; glycolysis; D-glyceraldehyde 3-phosphate from glycerone phosphate: step 1/1.</text>
</comment>
<comment type="subunit">
    <text evidence="3">Homodimer.</text>
</comment>
<comment type="subcellular location">
    <subcellularLocation>
        <location evidence="3">Cytoplasm</location>
    </subcellularLocation>
</comment>
<comment type="similarity">
    <text evidence="3">Belongs to the triosephosphate isomerase family.</text>
</comment>
<dbReference type="Pfam" id="PF00121">
    <property type="entry name" value="TIM"/>
    <property type="match status" value="1"/>
</dbReference>
<dbReference type="PROSITE" id="PS51440">
    <property type="entry name" value="TIM_2"/>
    <property type="match status" value="1"/>
</dbReference>
<dbReference type="Proteomes" id="UP000305654">
    <property type="component" value="Unassembled WGS sequence"/>
</dbReference>
<comment type="caution">
    <text evidence="4">The sequence shown here is derived from an EMBL/GenBank/DDBJ whole genome shotgun (WGS) entry which is preliminary data.</text>
</comment>
<organism evidence="4 5">
    <name type="scientific">Lichenicoccus roseus</name>
    <dbReference type="NCBI Taxonomy" id="2683649"/>
    <lineage>
        <taxon>Bacteria</taxon>
        <taxon>Pseudomonadati</taxon>
        <taxon>Pseudomonadota</taxon>
        <taxon>Alphaproteobacteria</taxon>
        <taxon>Acetobacterales</taxon>
        <taxon>Acetobacteraceae</taxon>
        <taxon>Lichenicoccus</taxon>
    </lineage>
</organism>
<evidence type="ECO:0000256" key="3">
    <source>
        <dbReference type="RuleBase" id="RU363013"/>
    </source>
</evidence>
<name>A0A5R9J748_9PROT</name>
<dbReference type="GO" id="GO:0006096">
    <property type="term" value="P:glycolytic process"/>
    <property type="evidence" value="ECO:0007669"/>
    <property type="project" value="UniProtKB-UniPathway"/>
</dbReference>
<dbReference type="SUPFAM" id="SSF51351">
    <property type="entry name" value="Triosephosphate isomerase (TIM)"/>
    <property type="match status" value="1"/>
</dbReference>
<dbReference type="UniPathway" id="UPA00138"/>
<reference evidence="4 5" key="1">
    <citation type="submission" date="2019-05" db="EMBL/GenBank/DDBJ databases">
        <authorList>
            <person name="Pankratov T."/>
            <person name="Grouzdev D."/>
        </authorList>
    </citation>
    <scope>NUCLEOTIDE SEQUENCE [LARGE SCALE GENOMIC DNA]</scope>
    <source>
        <strain evidence="4 5">KEBCLARHB70R</strain>
    </source>
</reference>
<dbReference type="EC" id="5.3.1.1" evidence="3"/>
<dbReference type="PANTHER" id="PTHR21139">
    <property type="entry name" value="TRIOSEPHOSPHATE ISOMERASE"/>
    <property type="match status" value="1"/>
</dbReference>
<keyword evidence="3" id="KW-0963">Cytoplasm</keyword>
<dbReference type="GO" id="GO:0004807">
    <property type="term" value="F:triose-phosphate isomerase activity"/>
    <property type="evidence" value="ECO:0007669"/>
    <property type="project" value="UniProtKB-EC"/>
</dbReference>
<gene>
    <name evidence="4" type="ORF">FE263_08525</name>
</gene>
<keyword evidence="3" id="KW-0324">Glycolysis</keyword>
<dbReference type="OrthoDB" id="9809429at2"/>
<dbReference type="GO" id="GO:0046166">
    <property type="term" value="P:glyceraldehyde-3-phosphate biosynthetic process"/>
    <property type="evidence" value="ECO:0007669"/>
    <property type="project" value="TreeGrafter"/>
</dbReference>
<dbReference type="GO" id="GO:0006094">
    <property type="term" value="P:gluconeogenesis"/>
    <property type="evidence" value="ECO:0007669"/>
    <property type="project" value="UniProtKB-UniPathway"/>
</dbReference>
<dbReference type="EMBL" id="VCDI01000002">
    <property type="protein sequence ID" value="TLU73425.1"/>
    <property type="molecule type" value="Genomic_DNA"/>
</dbReference>
<keyword evidence="2 3" id="KW-0413">Isomerase</keyword>
<dbReference type="PANTHER" id="PTHR21139:SF2">
    <property type="entry name" value="TRIOSEPHOSPHATE ISOMERASE"/>
    <property type="match status" value="1"/>
</dbReference>
<dbReference type="Gene3D" id="3.20.20.70">
    <property type="entry name" value="Aldolase class I"/>
    <property type="match status" value="1"/>
</dbReference>
<evidence type="ECO:0000313" key="5">
    <source>
        <dbReference type="Proteomes" id="UP000305654"/>
    </source>
</evidence>
<comment type="pathway">
    <text evidence="3">Carbohydrate biosynthesis; gluconeogenesis.</text>
</comment>
<comment type="catalytic activity">
    <reaction evidence="1">
        <text>L-erythrulose 1-phosphate = D-erythrulose 4-phosphate</text>
        <dbReference type="Rhea" id="RHEA:49588"/>
        <dbReference type="ChEBI" id="CHEBI:58002"/>
        <dbReference type="ChEBI" id="CHEBI:90796"/>
        <dbReference type="EC" id="5.3.1.33"/>
    </reaction>
</comment>
<evidence type="ECO:0000256" key="1">
    <source>
        <dbReference type="ARBA" id="ARBA00000148"/>
    </source>
</evidence>
<keyword evidence="5" id="KW-1185">Reference proteome</keyword>
<evidence type="ECO:0000313" key="4">
    <source>
        <dbReference type="EMBL" id="TLU73425.1"/>
    </source>
</evidence>
<protein>
    <recommendedName>
        <fullName evidence="3">Triosephosphate isomerase</fullName>
        <ecNumber evidence="3">5.3.1.1</ecNumber>
    </recommendedName>
</protein>
<comment type="catalytic activity">
    <reaction evidence="3">
        <text>D-glyceraldehyde 3-phosphate = dihydroxyacetone phosphate</text>
        <dbReference type="Rhea" id="RHEA:18585"/>
        <dbReference type="ChEBI" id="CHEBI:57642"/>
        <dbReference type="ChEBI" id="CHEBI:59776"/>
        <dbReference type="EC" id="5.3.1.1"/>
    </reaction>
</comment>
<dbReference type="GO" id="GO:0019563">
    <property type="term" value="P:glycerol catabolic process"/>
    <property type="evidence" value="ECO:0007669"/>
    <property type="project" value="TreeGrafter"/>
</dbReference>
<accession>A0A5R9J748</accession>
<dbReference type="AlphaFoldDB" id="A0A5R9J748"/>